<evidence type="ECO:0000256" key="1">
    <source>
        <dbReference type="ARBA" id="ARBA00023125"/>
    </source>
</evidence>
<dbReference type="Gene3D" id="3.40.50.2300">
    <property type="match status" value="1"/>
</dbReference>
<dbReference type="Pfam" id="PF00072">
    <property type="entry name" value="Response_reg"/>
    <property type="match status" value="1"/>
</dbReference>
<dbReference type="SUPFAM" id="SSF52172">
    <property type="entry name" value="CheY-like"/>
    <property type="match status" value="1"/>
</dbReference>
<dbReference type="GO" id="GO:0005829">
    <property type="term" value="C:cytosol"/>
    <property type="evidence" value="ECO:0007669"/>
    <property type="project" value="TreeGrafter"/>
</dbReference>
<dbReference type="PROSITE" id="PS51755">
    <property type="entry name" value="OMPR_PHOB"/>
    <property type="match status" value="1"/>
</dbReference>
<evidence type="ECO:0000313" key="7">
    <source>
        <dbReference type="Proteomes" id="UP000197097"/>
    </source>
</evidence>
<dbReference type="InterPro" id="IPR001789">
    <property type="entry name" value="Sig_transdc_resp-reg_receiver"/>
</dbReference>
<accession>A0A246JYC7</accession>
<dbReference type="GO" id="GO:0000976">
    <property type="term" value="F:transcription cis-regulatory region binding"/>
    <property type="evidence" value="ECO:0007669"/>
    <property type="project" value="TreeGrafter"/>
</dbReference>
<dbReference type="RefSeq" id="WP_088471976.1">
    <property type="nucleotide sequence ID" value="NZ_NISJ01000003.1"/>
</dbReference>
<dbReference type="GO" id="GO:0032993">
    <property type="term" value="C:protein-DNA complex"/>
    <property type="evidence" value="ECO:0007669"/>
    <property type="project" value="TreeGrafter"/>
</dbReference>
<feature type="DNA-binding region" description="OmpR/PhoB-type" evidence="3">
    <location>
        <begin position="126"/>
        <end position="226"/>
    </location>
</feature>
<evidence type="ECO:0008006" key="8">
    <source>
        <dbReference type="Google" id="ProtNLM"/>
    </source>
</evidence>
<dbReference type="SMART" id="SM00862">
    <property type="entry name" value="Trans_reg_C"/>
    <property type="match status" value="1"/>
</dbReference>
<dbReference type="InterPro" id="IPR001867">
    <property type="entry name" value="OmpR/PhoB-type_DNA-bd"/>
</dbReference>
<feature type="modified residue" description="4-aspartylphosphate" evidence="2">
    <location>
        <position position="51"/>
    </location>
</feature>
<name>A0A246JYC7_9SPHN</name>
<dbReference type="SMART" id="SM00448">
    <property type="entry name" value="REC"/>
    <property type="match status" value="1"/>
</dbReference>
<dbReference type="GO" id="GO:0006355">
    <property type="term" value="P:regulation of DNA-templated transcription"/>
    <property type="evidence" value="ECO:0007669"/>
    <property type="project" value="InterPro"/>
</dbReference>
<dbReference type="PANTHER" id="PTHR48111:SF36">
    <property type="entry name" value="TRANSCRIPTIONAL REGULATORY PROTEIN CUTR"/>
    <property type="match status" value="1"/>
</dbReference>
<feature type="domain" description="Response regulatory" evidence="4">
    <location>
        <begin position="2"/>
        <end position="118"/>
    </location>
</feature>
<dbReference type="CDD" id="cd00383">
    <property type="entry name" value="trans_reg_C"/>
    <property type="match status" value="1"/>
</dbReference>
<dbReference type="PROSITE" id="PS50110">
    <property type="entry name" value="RESPONSE_REGULATORY"/>
    <property type="match status" value="1"/>
</dbReference>
<evidence type="ECO:0000256" key="3">
    <source>
        <dbReference type="PROSITE-ProRule" id="PRU01091"/>
    </source>
</evidence>
<dbReference type="Proteomes" id="UP000197097">
    <property type="component" value="Unassembled WGS sequence"/>
</dbReference>
<dbReference type="InterPro" id="IPR039420">
    <property type="entry name" value="WalR-like"/>
</dbReference>
<feature type="domain" description="OmpR/PhoB-type" evidence="5">
    <location>
        <begin position="126"/>
        <end position="226"/>
    </location>
</feature>
<evidence type="ECO:0000313" key="6">
    <source>
        <dbReference type="EMBL" id="OWQ98205.1"/>
    </source>
</evidence>
<dbReference type="GO" id="GO:0000156">
    <property type="term" value="F:phosphorelay response regulator activity"/>
    <property type="evidence" value="ECO:0007669"/>
    <property type="project" value="TreeGrafter"/>
</dbReference>
<dbReference type="OrthoDB" id="9802426at2"/>
<dbReference type="AlphaFoldDB" id="A0A246JYC7"/>
<dbReference type="EMBL" id="NISJ01000003">
    <property type="protein sequence ID" value="OWQ98205.1"/>
    <property type="molecule type" value="Genomic_DNA"/>
</dbReference>
<evidence type="ECO:0000259" key="4">
    <source>
        <dbReference type="PROSITE" id="PS50110"/>
    </source>
</evidence>
<keyword evidence="2" id="KW-0597">Phosphoprotein</keyword>
<dbReference type="Pfam" id="PF00486">
    <property type="entry name" value="Trans_reg_C"/>
    <property type="match status" value="1"/>
</dbReference>
<reference evidence="6 7" key="1">
    <citation type="journal article" date="2002" name="Int. J. Syst. Evol. Microbiol.">
        <title>Sphingopyxis witflariensis sp. nov., isolated from activated sludge.</title>
        <authorList>
            <person name="Kampfer P."/>
            <person name="Witzenberger R."/>
            <person name="Denner E.B."/>
            <person name="Busse H.J."/>
            <person name="Neef A."/>
        </authorList>
    </citation>
    <scope>NUCLEOTIDE SEQUENCE [LARGE SCALE GENOMIC DNA]</scope>
    <source>
        <strain evidence="6 7">DSM 14551</strain>
    </source>
</reference>
<keyword evidence="1 3" id="KW-0238">DNA-binding</keyword>
<comment type="caution">
    <text evidence="6">The sequence shown here is derived from an EMBL/GenBank/DDBJ whole genome shotgun (WGS) entry which is preliminary data.</text>
</comment>
<dbReference type="InterPro" id="IPR036388">
    <property type="entry name" value="WH-like_DNA-bd_sf"/>
</dbReference>
<gene>
    <name evidence="6" type="ORF">CDQ91_06700</name>
</gene>
<dbReference type="InterPro" id="IPR011006">
    <property type="entry name" value="CheY-like_superfamily"/>
</dbReference>
<dbReference type="Gene3D" id="1.10.10.10">
    <property type="entry name" value="Winged helix-like DNA-binding domain superfamily/Winged helix DNA-binding domain"/>
    <property type="match status" value="1"/>
</dbReference>
<protein>
    <recommendedName>
        <fullName evidence="8">DNA-binding response regulator</fullName>
    </recommendedName>
</protein>
<sequence>MHIAILEDESYWIDRIRRTFDAAGWQGSFFRTGEDFFAGLGRTAFDAVILDMHIANSPMTGADVLLQLRRQKSPEPVLMLTQFARQHSAAAALDEGADDYLAKPFDGDELCARIRAIRRRIAVADADMVHAGPLHLSRQFRCAHWFDRRINLRGQGFDILLMLVEADGDIVTQDALWHRVWAKWRNLDTQAQPIQAGVSRLRKDIREVTGFEVVATVPGVGYRLALG</sequence>
<organism evidence="6 7">
    <name type="scientific">Sphingopyxis witflariensis</name>
    <dbReference type="NCBI Taxonomy" id="173675"/>
    <lineage>
        <taxon>Bacteria</taxon>
        <taxon>Pseudomonadati</taxon>
        <taxon>Pseudomonadota</taxon>
        <taxon>Alphaproteobacteria</taxon>
        <taxon>Sphingomonadales</taxon>
        <taxon>Sphingomonadaceae</taxon>
        <taxon>Sphingopyxis</taxon>
    </lineage>
</organism>
<evidence type="ECO:0000256" key="2">
    <source>
        <dbReference type="PROSITE-ProRule" id="PRU00169"/>
    </source>
</evidence>
<keyword evidence="7" id="KW-1185">Reference proteome</keyword>
<evidence type="ECO:0000259" key="5">
    <source>
        <dbReference type="PROSITE" id="PS51755"/>
    </source>
</evidence>
<proteinExistence type="predicted"/>
<dbReference type="PANTHER" id="PTHR48111">
    <property type="entry name" value="REGULATOR OF RPOS"/>
    <property type="match status" value="1"/>
</dbReference>